<dbReference type="PRINTS" id="PR00132">
    <property type="entry name" value="GLHYDRLASE2"/>
</dbReference>
<dbReference type="InterPro" id="IPR006104">
    <property type="entry name" value="Glyco_hydro_2_N"/>
</dbReference>
<dbReference type="InterPro" id="IPR008979">
    <property type="entry name" value="Galactose-bd-like_sf"/>
</dbReference>
<evidence type="ECO:0000259" key="8">
    <source>
        <dbReference type="Pfam" id="PF00703"/>
    </source>
</evidence>
<dbReference type="InterPro" id="IPR050347">
    <property type="entry name" value="Bact_Beta-galactosidase"/>
</dbReference>
<dbReference type="Pfam" id="PF02837">
    <property type="entry name" value="Glyco_hydro_2_N"/>
    <property type="match status" value="1"/>
</dbReference>
<evidence type="ECO:0000256" key="4">
    <source>
        <dbReference type="ARBA" id="ARBA00022801"/>
    </source>
</evidence>
<feature type="domain" description="Glycosyl hydrolases family 2 sugar binding" evidence="10">
    <location>
        <begin position="61"/>
        <end position="227"/>
    </location>
</feature>
<dbReference type="InterPro" id="IPR006101">
    <property type="entry name" value="Glyco_hydro_2"/>
</dbReference>
<keyword evidence="12" id="KW-1185">Reference proteome</keyword>
<evidence type="ECO:0000256" key="5">
    <source>
        <dbReference type="ARBA" id="ARBA00023295"/>
    </source>
</evidence>
<dbReference type="Gene3D" id="2.60.40.10">
    <property type="entry name" value="Immunoglobulins"/>
    <property type="match status" value="1"/>
</dbReference>
<dbReference type="InterPro" id="IPR006102">
    <property type="entry name" value="Ig-like_GH2"/>
</dbReference>
<comment type="caution">
    <text evidence="11">The sequence shown here is derived from an EMBL/GenBank/DDBJ whole genome shotgun (WGS) entry which is preliminary data.</text>
</comment>
<sequence length="617" mass="71367">MRKALFILLLLFLMGRLLYAQPAYHQDPEITAVNRMEMVADFISFPNRTAWQKDENEYHLSLDGQWKFRYCVAPSLWSESFFEKDYKTNNWDEIPVPSNWEMHGYGYPHYTNIKYPFPKNAPFVPDSLNRVGQYKRTFSLSKSWKNRQTILRIGAVKSAFYLYINGGFVGYGQDSKLSSDFDISPFVRTGKNTIALAVYQYCDGSYLEDQDFWRLSGIQRSVELFSKGKGAMEDIQLTASLGENYEEGIFGLKVKADQNHLKKIEYRLLDLKGKVKTAGFLEAPFVMDSLNIGRVHSWSAERPYLYNLELTGIDQAGKTVEFVPMRVGFKTVEISGGQMLVNGQPILIKGVNRHEHDPKTGHVVSRQEMEREIQQMKRANINAVRTSHYPNDSYWYKLCDQYGLYVYDEANMEAHDYGWSVNELATMPNYKKAIMERTQRMVERDKNHPSIIAWSMGNESGSSQAFIDAYQWTKKADPSRLCVYDRAEIDPAFAHTRHSDVLGWMYASVEKLNYILWTNPNRPFIWCEYAHSMGNSTGNLNDLWKEVRKNPRHQGGFIWDWRDQGLEKIDAKGERYFAYGGDFEPDGVYNDSSFCLNGLVFPDGRPQPALAEVKKVY</sequence>
<dbReference type="GO" id="GO:0009341">
    <property type="term" value="C:beta-galactosidase complex"/>
    <property type="evidence" value="ECO:0007669"/>
    <property type="project" value="TreeGrafter"/>
</dbReference>
<dbReference type="SUPFAM" id="SSF51445">
    <property type="entry name" value="(Trans)glycosidases"/>
    <property type="match status" value="1"/>
</dbReference>
<gene>
    <name evidence="11" type="ORF">PEDI_50230</name>
</gene>
<evidence type="ECO:0000256" key="1">
    <source>
        <dbReference type="ARBA" id="ARBA00001412"/>
    </source>
</evidence>
<keyword evidence="5 6" id="KW-0326">Glycosidase</keyword>
<dbReference type="SUPFAM" id="SSF49303">
    <property type="entry name" value="beta-Galactosidase/glucuronidase domain"/>
    <property type="match status" value="1"/>
</dbReference>
<dbReference type="Gene3D" id="2.60.120.260">
    <property type="entry name" value="Galactose-binding domain-like"/>
    <property type="match status" value="1"/>
</dbReference>
<dbReference type="EMBL" id="BQKE01000005">
    <property type="protein sequence ID" value="GJM64471.1"/>
    <property type="molecule type" value="Genomic_DNA"/>
</dbReference>
<comment type="similarity">
    <text evidence="2 6">Belongs to the glycosyl hydrolase 2 family.</text>
</comment>
<dbReference type="Proteomes" id="UP001310022">
    <property type="component" value="Unassembled WGS sequence"/>
</dbReference>
<feature type="domain" description="Glycoside hydrolase family 2 immunoglobulin-like beta-sandwich" evidence="8">
    <location>
        <begin position="233"/>
        <end position="330"/>
    </location>
</feature>
<dbReference type="PROSITE" id="PS00719">
    <property type="entry name" value="GLYCOSYL_HYDROL_F2_1"/>
    <property type="match status" value="1"/>
</dbReference>
<dbReference type="PANTHER" id="PTHR46323:SF2">
    <property type="entry name" value="BETA-GALACTOSIDASE"/>
    <property type="match status" value="1"/>
</dbReference>
<name>A0AAN4W4E2_9BACT</name>
<feature type="signal peptide" evidence="7">
    <location>
        <begin position="1"/>
        <end position="25"/>
    </location>
</feature>
<dbReference type="InterPro" id="IPR006103">
    <property type="entry name" value="Glyco_hydro_2_cat"/>
</dbReference>
<proteinExistence type="inferred from homology"/>
<comment type="catalytic activity">
    <reaction evidence="1">
        <text>Hydrolysis of terminal non-reducing beta-D-galactose residues in beta-D-galactosides.</text>
        <dbReference type="EC" id="3.2.1.23"/>
    </reaction>
</comment>
<evidence type="ECO:0000256" key="3">
    <source>
        <dbReference type="ARBA" id="ARBA00012756"/>
    </source>
</evidence>
<dbReference type="AlphaFoldDB" id="A0AAN4W4E2"/>
<evidence type="ECO:0000259" key="9">
    <source>
        <dbReference type="Pfam" id="PF02836"/>
    </source>
</evidence>
<reference evidence="11 12" key="1">
    <citation type="submission" date="2021-12" db="EMBL/GenBank/DDBJ databases">
        <title>Genome sequencing of bacteria with rrn-lacking chromosome and rrn-plasmid.</title>
        <authorList>
            <person name="Anda M."/>
            <person name="Iwasaki W."/>
        </authorList>
    </citation>
    <scope>NUCLEOTIDE SEQUENCE [LARGE SCALE GENOMIC DNA]</scope>
    <source>
        <strain evidence="11 12">NBRC 15940</strain>
    </source>
</reference>
<dbReference type="Pfam" id="PF00703">
    <property type="entry name" value="Glyco_hydro_2"/>
    <property type="match status" value="1"/>
</dbReference>
<evidence type="ECO:0000313" key="12">
    <source>
        <dbReference type="Proteomes" id="UP001310022"/>
    </source>
</evidence>
<dbReference type="InterPro" id="IPR036156">
    <property type="entry name" value="Beta-gal/glucu_dom_sf"/>
</dbReference>
<feature type="chain" id="PRO_5042905413" description="beta-galactosidase" evidence="7">
    <location>
        <begin position="26"/>
        <end position="617"/>
    </location>
</feature>
<dbReference type="Gene3D" id="3.20.20.80">
    <property type="entry name" value="Glycosidases"/>
    <property type="match status" value="1"/>
</dbReference>
<dbReference type="InterPro" id="IPR013783">
    <property type="entry name" value="Ig-like_fold"/>
</dbReference>
<keyword evidence="7" id="KW-0732">Signal</keyword>
<dbReference type="PANTHER" id="PTHR46323">
    <property type="entry name" value="BETA-GALACTOSIDASE"/>
    <property type="match status" value="1"/>
</dbReference>
<dbReference type="SUPFAM" id="SSF49785">
    <property type="entry name" value="Galactose-binding domain-like"/>
    <property type="match status" value="1"/>
</dbReference>
<evidence type="ECO:0000256" key="6">
    <source>
        <dbReference type="RuleBase" id="RU361154"/>
    </source>
</evidence>
<feature type="domain" description="Glycoside hydrolase family 2 catalytic" evidence="9">
    <location>
        <begin position="332"/>
        <end position="617"/>
    </location>
</feature>
<dbReference type="EC" id="3.2.1.23" evidence="3"/>
<dbReference type="RefSeq" id="WP_338239537.1">
    <property type="nucleotide sequence ID" value="NZ_BQKE01000005.1"/>
</dbReference>
<evidence type="ECO:0000256" key="7">
    <source>
        <dbReference type="SAM" id="SignalP"/>
    </source>
</evidence>
<evidence type="ECO:0000256" key="2">
    <source>
        <dbReference type="ARBA" id="ARBA00007401"/>
    </source>
</evidence>
<organism evidence="11 12">
    <name type="scientific">Persicobacter diffluens</name>
    <dbReference type="NCBI Taxonomy" id="981"/>
    <lineage>
        <taxon>Bacteria</taxon>
        <taxon>Pseudomonadati</taxon>
        <taxon>Bacteroidota</taxon>
        <taxon>Cytophagia</taxon>
        <taxon>Cytophagales</taxon>
        <taxon>Persicobacteraceae</taxon>
        <taxon>Persicobacter</taxon>
    </lineage>
</organism>
<dbReference type="GO" id="GO:0004565">
    <property type="term" value="F:beta-galactosidase activity"/>
    <property type="evidence" value="ECO:0007669"/>
    <property type="project" value="UniProtKB-EC"/>
</dbReference>
<accession>A0AAN4W4E2</accession>
<evidence type="ECO:0000259" key="10">
    <source>
        <dbReference type="Pfam" id="PF02837"/>
    </source>
</evidence>
<dbReference type="GO" id="GO:0005990">
    <property type="term" value="P:lactose catabolic process"/>
    <property type="evidence" value="ECO:0007669"/>
    <property type="project" value="TreeGrafter"/>
</dbReference>
<dbReference type="InterPro" id="IPR023230">
    <property type="entry name" value="Glyco_hydro_2_CS"/>
</dbReference>
<dbReference type="InterPro" id="IPR017853">
    <property type="entry name" value="GH"/>
</dbReference>
<evidence type="ECO:0000313" key="11">
    <source>
        <dbReference type="EMBL" id="GJM64471.1"/>
    </source>
</evidence>
<protein>
    <recommendedName>
        <fullName evidence="3">beta-galactosidase</fullName>
        <ecNumber evidence="3">3.2.1.23</ecNumber>
    </recommendedName>
</protein>
<keyword evidence="4 6" id="KW-0378">Hydrolase</keyword>
<dbReference type="Pfam" id="PF02836">
    <property type="entry name" value="Glyco_hydro_2_C"/>
    <property type="match status" value="1"/>
</dbReference>